<dbReference type="CDD" id="cd03020">
    <property type="entry name" value="DsbA_DsbC_DsbG"/>
    <property type="match status" value="1"/>
</dbReference>
<dbReference type="Gene3D" id="3.40.30.10">
    <property type="entry name" value="Glutaredoxin"/>
    <property type="match status" value="1"/>
</dbReference>
<evidence type="ECO:0000256" key="3">
    <source>
        <dbReference type="ARBA" id="ARBA00022729"/>
    </source>
</evidence>
<comment type="caution">
    <text evidence="10">The sequence shown here is derived from an EMBL/GenBank/DDBJ whole genome shotgun (WGS) entry which is preliminary data.</text>
</comment>
<feature type="signal peptide" evidence="7">
    <location>
        <begin position="1"/>
        <end position="24"/>
    </location>
</feature>
<evidence type="ECO:0000256" key="7">
    <source>
        <dbReference type="RuleBase" id="RU364038"/>
    </source>
</evidence>
<dbReference type="EMBL" id="JBHSDU010000002">
    <property type="protein sequence ID" value="MFC4308448.1"/>
    <property type="molecule type" value="Genomic_DNA"/>
</dbReference>
<evidence type="ECO:0000313" key="11">
    <source>
        <dbReference type="Proteomes" id="UP001595904"/>
    </source>
</evidence>
<keyword evidence="5" id="KW-1015">Disulfide bond</keyword>
<proteinExistence type="inferred from homology"/>
<dbReference type="InterPro" id="IPR009094">
    <property type="entry name" value="DiS-bond_isomerase_DsbC/G_N_sf"/>
</dbReference>
<evidence type="ECO:0000256" key="6">
    <source>
        <dbReference type="ARBA" id="ARBA00023284"/>
    </source>
</evidence>
<evidence type="ECO:0000259" key="8">
    <source>
        <dbReference type="Pfam" id="PF10411"/>
    </source>
</evidence>
<dbReference type="PANTHER" id="PTHR35272">
    <property type="entry name" value="THIOL:DISULFIDE INTERCHANGE PROTEIN DSBC-RELATED"/>
    <property type="match status" value="1"/>
</dbReference>
<evidence type="ECO:0000256" key="4">
    <source>
        <dbReference type="ARBA" id="ARBA00022764"/>
    </source>
</evidence>
<dbReference type="Pfam" id="PF10411">
    <property type="entry name" value="DsbC_N"/>
    <property type="match status" value="1"/>
</dbReference>
<dbReference type="RefSeq" id="WP_380595540.1">
    <property type="nucleotide sequence ID" value="NZ_JBHSDU010000002.1"/>
</dbReference>
<evidence type="ECO:0000256" key="1">
    <source>
        <dbReference type="ARBA" id="ARBA00004418"/>
    </source>
</evidence>
<protein>
    <recommendedName>
        <fullName evidence="7">Thiol:disulfide interchange protein</fullName>
    </recommendedName>
</protein>
<dbReference type="SUPFAM" id="SSF54423">
    <property type="entry name" value="DsbC/DsbG N-terminal domain-like"/>
    <property type="match status" value="1"/>
</dbReference>
<dbReference type="SUPFAM" id="SSF52833">
    <property type="entry name" value="Thioredoxin-like"/>
    <property type="match status" value="1"/>
</dbReference>
<evidence type="ECO:0000313" key="10">
    <source>
        <dbReference type="EMBL" id="MFC4308448.1"/>
    </source>
</evidence>
<dbReference type="InterPro" id="IPR036249">
    <property type="entry name" value="Thioredoxin-like_sf"/>
</dbReference>
<comment type="function">
    <text evidence="7">Required for disulfide bond formation in some periplasmic proteins. Acts by transferring its disulfide bond to other proteins and is reduced in the process.</text>
</comment>
<evidence type="ECO:0000256" key="5">
    <source>
        <dbReference type="ARBA" id="ARBA00023157"/>
    </source>
</evidence>
<dbReference type="Pfam" id="PF13098">
    <property type="entry name" value="Thioredoxin_2"/>
    <property type="match status" value="1"/>
</dbReference>
<feature type="chain" id="PRO_5044950749" description="Thiol:disulfide interchange protein" evidence="7">
    <location>
        <begin position="25"/>
        <end position="254"/>
    </location>
</feature>
<gene>
    <name evidence="10" type="ORF">ACFPN2_05080</name>
</gene>
<dbReference type="PANTHER" id="PTHR35272:SF3">
    <property type="entry name" value="THIOL:DISULFIDE INTERCHANGE PROTEIN DSBC"/>
    <property type="match status" value="1"/>
</dbReference>
<sequence>MKKLLLCLFANVSLATLLATSVAAAETAAPAKATDQKSADATIRAAIAKKFPDMKVDEVRPSPMKDIYEVQMGGEVAYISGDGRFLIAGDMYEIDSRTNLTEAGRTKARVAALAKLDEKDMIVFKPQKVKYTITVFTDVECGYCRKLHSEIAQLNDRGVQVRYLAYPRAGPGTEDWAKMEAVWCSTDRKKAITDAKAGKTVKAAQCSTPIAKQFKLGEQLGVRGTPAIFTDSGEYIGGYLAPDQMIGKLDGTDQ</sequence>
<dbReference type="InterPro" id="IPR033954">
    <property type="entry name" value="DiS-bond_Isoase_DsbC/G"/>
</dbReference>
<feature type="domain" description="Disulphide bond isomerase DsbC/G N-terminal" evidence="8">
    <location>
        <begin position="37"/>
        <end position="102"/>
    </location>
</feature>
<reference evidence="11" key="1">
    <citation type="journal article" date="2019" name="Int. J. Syst. Evol. Microbiol.">
        <title>The Global Catalogue of Microorganisms (GCM) 10K type strain sequencing project: providing services to taxonomists for standard genome sequencing and annotation.</title>
        <authorList>
            <consortium name="The Broad Institute Genomics Platform"/>
            <consortium name="The Broad Institute Genome Sequencing Center for Infectious Disease"/>
            <person name="Wu L."/>
            <person name="Ma J."/>
        </authorList>
    </citation>
    <scope>NUCLEOTIDE SEQUENCE [LARGE SCALE GENOMIC DNA]</scope>
    <source>
        <strain evidence="11">CGMCC 1.10759</strain>
    </source>
</reference>
<dbReference type="Gene3D" id="3.10.450.70">
    <property type="entry name" value="Disulphide bond isomerase, DsbC/G, N-terminal"/>
    <property type="match status" value="1"/>
</dbReference>
<dbReference type="Proteomes" id="UP001595904">
    <property type="component" value="Unassembled WGS sequence"/>
</dbReference>
<keyword evidence="6 7" id="KW-0676">Redox-active center</keyword>
<name>A0ABV8SNC3_9GAMM</name>
<keyword evidence="4 7" id="KW-0574">Periplasm</keyword>
<comment type="similarity">
    <text evidence="2 7">Belongs to the thioredoxin family. DsbC subfamily.</text>
</comment>
<keyword evidence="11" id="KW-1185">Reference proteome</keyword>
<comment type="subcellular location">
    <subcellularLocation>
        <location evidence="1 7">Periplasm</location>
    </subcellularLocation>
</comment>
<dbReference type="InterPro" id="IPR018950">
    <property type="entry name" value="DiS-bond_isomerase_DsbC/G_N"/>
</dbReference>
<keyword evidence="3 7" id="KW-0732">Signal</keyword>
<evidence type="ECO:0000259" key="9">
    <source>
        <dbReference type="Pfam" id="PF13098"/>
    </source>
</evidence>
<dbReference type="InterPro" id="IPR012336">
    <property type="entry name" value="Thioredoxin-like_fold"/>
</dbReference>
<accession>A0ABV8SNC3</accession>
<organism evidence="10 11">
    <name type="scientific">Steroidobacter flavus</name>
    <dbReference type="NCBI Taxonomy" id="1842136"/>
    <lineage>
        <taxon>Bacteria</taxon>
        <taxon>Pseudomonadati</taxon>
        <taxon>Pseudomonadota</taxon>
        <taxon>Gammaproteobacteria</taxon>
        <taxon>Steroidobacterales</taxon>
        <taxon>Steroidobacteraceae</taxon>
        <taxon>Steroidobacter</taxon>
    </lineage>
</organism>
<dbReference type="InterPro" id="IPR051470">
    <property type="entry name" value="Thiol:disulfide_interchange"/>
</dbReference>
<feature type="domain" description="Thioredoxin-like fold" evidence="9">
    <location>
        <begin position="127"/>
        <end position="246"/>
    </location>
</feature>
<evidence type="ECO:0000256" key="2">
    <source>
        <dbReference type="ARBA" id="ARBA00009813"/>
    </source>
</evidence>